<protein>
    <submittedName>
        <fullName evidence="12">Transcriptional regulatory protein CpxR</fullName>
    </submittedName>
</protein>
<evidence type="ECO:0000313" key="12">
    <source>
        <dbReference type="EMBL" id="GAB0057524.1"/>
    </source>
</evidence>
<evidence type="ECO:0000256" key="6">
    <source>
        <dbReference type="ARBA" id="ARBA00023125"/>
    </source>
</evidence>
<evidence type="ECO:0000256" key="1">
    <source>
        <dbReference type="ARBA" id="ARBA00004496"/>
    </source>
</evidence>
<dbReference type="SUPFAM" id="SSF52172">
    <property type="entry name" value="CheY-like"/>
    <property type="match status" value="1"/>
</dbReference>
<dbReference type="InterPro" id="IPR011006">
    <property type="entry name" value="CheY-like_superfamily"/>
</dbReference>
<dbReference type="RefSeq" id="WP_420905222.1">
    <property type="nucleotide sequence ID" value="NZ_BAAFGK010000004.1"/>
</dbReference>
<comment type="subcellular location">
    <subcellularLocation>
        <location evidence="1">Cytoplasm</location>
    </subcellularLocation>
</comment>
<dbReference type="PANTHER" id="PTHR48111">
    <property type="entry name" value="REGULATOR OF RPOS"/>
    <property type="match status" value="1"/>
</dbReference>
<dbReference type="PROSITE" id="PS51755">
    <property type="entry name" value="OMPR_PHOB"/>
    <property type="match status" value="1"/>
</dbReference>
<evidence type="ECO:0000256" key="7">
    <source>
        <dbReference type="ARBA" id="ARBA00023163"/>
    </source>
</evidence>
<organism evidence="12 13">
    <name type="scientific">Candidatus Magnetaquiglobus chichijimensis</name>
    <dbReference type="NCBI Taxonomy" id="3141448"/>
    <lineage>
        <taxon>Bacteria</taxon>
        <taxon>Pseudomonadati</taxon>
        <taxon>Pseudomonadota</taxon>
        <taxon>Magnetococcia</taxon>
        <taxon>Magnetococcales</taxon>
        <taxon>Candidatus Magnetaquicoccaceae</taxon>
        <taxon>Candidatus Magnetaquiglobus</taxon>
    </lineage>
</organism>
<feature type="modified residue" description="4-aspartylphosphate" evidence="8">
    <location>
        <position position="52"/>
    </location>
</feature>
<keyword evidence="2" id="KW-0963">Cytoplasm</keyword>
<dbReference type="SMART" id="SM00862">
    <property type="entry name" value="Trans_reg_C"/>
    <property type="match status" value="1"/>
</dbReference>
<dbReference type="Pfam" id="PF00072">
    <property type="entry name" value="Response_reg"/>
    <property type="match status" value="1"/>
</dbReference>
<dbReference type="PANTHER" id="PTHR48111:SF39">
    <property type="entry name" value="TRANSCRIPTIONAL REGULATORY PROTEIN CPXR"/>
    <property type="match status" value="1"/>
</dbReference>
<evidence type="ECO:0000256" key="5">
    <source>
        <dbReference type="ARBA" id="ARBA00023015"/>
    </source>
</evidence>
<keyword evidence="5" id="KW-0805">Transcription regulation</keyword>
<feature type="domain" description="Response regulatory" evidence="10">
    <location>
        <begin position="3"/>
        <end position="116"/>
    </location>
</feature>
<reference evidence="12 13" key="1">
    <citation type="submission" date="2024-05" db="EMBL/GenBank/DDBJ databases">
        <authorList>
            <consortium name="Candidatus Magnetaquicoccaceae bacterium FCR-1 genome sequencing consortium"/>
            <person name="Shimoshige H."/>
            <person name="Shimamura S."/>
            <person name="Taoka A."/>
            <person name="Kobayashi H."/>
            <person name="Maekawa T."/>
        </authorList>
    </citation>
    <scope>NUCLEOTIDE SEQUENCE [LARGE SCALE GENOMIC DNA]</scope>
    <source>
        <strain evidence="12 13">FCR-1</strain>
    </source>
</reference>
<comment type="caution">
    <text evidence="12">The sequence shown here is derived from an EMBL/GenBank/DDBJ whole genome shotgun (WGS) entry which is preliminary data.</text>
</comment>
<evidence type="ECO:0000259" key="10">
    <source>
        <dbReference type="PROSITE" id="PS50110"/>
    </source>
</evidence>
<keyword evidence="4" id="KW-0902">Two-component regulatory system</keyword>
<dbReference type="InterPro" id="IPR001789">
    <property type="entry name" value="Sig_transdc_resp-reg_receiver"/>
</dbReference>
<name>A0ABQ0C9F8_9PROT</name>
<dbReference type="InterPro" id="IPR036388">
    <property type="entry name" value="WH-like_DNA-bd_sf"/>
</dbReference>
<evidence type="ECO:0000259" key="11">
    <source>
        <dbReference type="PROSITE" id="PS51755"/>
    </source>
</evidence>
<dbReference type="Gene3D" id="1.10.10.10">
    <property type="entry name" value="Winged helix-like DNA-binding domain superfamily/Winged helix DNA-binding domain"/>
    <property type="match status" value="1"/>
</dbReference>
<gene>
    <name evidence="12" type="primary">cpxR</name>
    <name evidence="12" type="ORF">SIID45300_01854</name>
</gene>
<dbReference type="InterPro" id="IPR039420">
    <property type="entry name" value="WalR-like"/>
</dbReference>
<dbReference type="CDD" id="cd00383">
    <property type="entry name" value="trans_reg_C"/>
    <property type="match status" value="1"/>
</dbReference>
<dbReference type="EMBL" id="BAAFGK010000004">
    <property type="protein sequence ID" value="GAB0057524.1"/>
    <property type="molecule type" value="Genomic_DNA"/>
</dbReference>
<accession>A0ABQ0C9F8</accession>
<feature type="DNA-binding region" description="OmpR/PhoB-type" evidence="9">
    <location>
        <begin position="125"/>
        <end position="224"/>
    </location>
</feature>
<dbReference type="Gene3D" id="6.10.250.690">
    <property type="match status" value="1"/>
</dbReference>
<dbReference type="Proteomes" id="UP001628193">
    <property type="component" value="Unassembled WGS sequence"/>
</dbReference>
<evidence type="ECO:0000256" key="2">
    <source>
        <dbReference type="ARBA" id="ARBA00022490"/>
    </source>
</evidence>
<evidence type="ECO:0000256" key="9">
    <source>
        <dbReference type="PROSITE-ProRule" id="PRU01091"/>
    </source>
</evidence>
<evidence type="ECO:0000256" key="3">
    <source>
        <dbReference type="ARBA" id="ARBA00022553"/>
    </source>
</evidence>
<dbReference type="SMART" id="SM00448">
    <property type="entry name" value="REC"/>
    <property type="match status" value="1"/>
</dbReference>
<proteinExistence type="predicted"/>
<dbReference type="InterPro" id="IPR001867">
    <property type="entry name" value="OmpR/PhoB-type_DNA-bd"/>
</dbReference>
<sequence length="228" mass="25431">MIRVLLIDDDRELCHMLSRYLQAEGFECLCRHDGDSGLDLALKESFDALVVDVMMPRLNGFELVRRLRGRRNTPVLMLTARGEDVDSILGLEIGADDYLTKPCNPKVLVARLRAVLRRGPAKTDQTILKVDSITLHPGTRAIQVNDLPIELTGAEFNLLQVLMRHAGEVVSKEHLCRQGLGRDLSSFDRSVDLHISNLRRKLGPAEDGSARIVTVRGGGYQLAARNRE</sequence>
<keyword evidence="3 8" id="KW-0597">Phosphoprotein</keyword>
<dbReference type="Gene3D" id="3.40.50.2300">
    <property type="match status" value="1"/>
</dbReference>
<keyword evidence="13" id="KW-1185">Reference proteome</keyword>
<reference evidence="12 13" key="2">
    <citation type="submission" date="2024-09" db="EMBL/GenBank/DDBJ databases">
        <title>Draft genome sequence of Candidatus Magnetaquicoccaceae bacterium FCR-1.</title>
        <authorList>
            <person name="Shimoshige H."/>
            <person name="Shimamura S."/>
            <person name="Taoka A."/>
            <person name="Kobayashi H."/>
            <person name="Maekawa T."/>
        </authorList>
    </citation>
    <scope>NUCLEOTIDE SEQUENCE [LARGE SCALE GENOMIC DNA]</scope>
    <source>
        <strain evidence="12 13">FCR-1</strain>
    </source>
</reference>
<dbReference type="PROSITE" id="PS50110">
    <property type="entry name" value="RESPONSE_REGULATORY"/>
    <property type="match status" value="1"/>
</dbReference>
<keyword evidence="6 9" id="KW-0238">DNA-binding</keyword>
<evidence type="ECO:0000256" key="4">
    <source>
        <dbReference type="ARBA" id="ARBA00023012"/>
    </source>
</evidence>
<keyword evidence="7" id="KW-0804">Transcription</keyword>
<evidence type="ECO:0000313" key="13">
    <source>
        <dbReference type="Proteomes" id="UP001628193"/>
    </source>
</evidence>
<evidence type="ECO:0000256" key="8">
    <source>
        <dbReference type="PROSITE-ProRule" id="PRU00169"/>
    </source>
</evidence>
<dbReference type="Pfam" id="PF00486">
    <property type="entry name" value="Trans_reg_C"/>
    <property type="match status" value="1"/>
</dbReference>
<feature type="domain" description="OmpR/PhoB-type" evidence="11">
    <location>
        <begin position="125"/>
        <end position="224"/>
    </location>
</feature>